<evidence type="ECO:0000313" key="1">
    <source>
        <dbReference type="EMBL" id="CAG8758607.1"/>
    </source>
</evidence>
<protein>
    <submittedName>
        <fullName evidence="1">12525_t:CDS:1</fullName>
    </submittedName>
</protein>
<dbReference type="Proteomes" id="UP000789759">
    <property type="component" value="Unassembled WGS sequence"/>
</dbReference>
<keyword evidence="2" id="KW-1185">Reference proteome</keyword>
<feature type="non-terminal residue" evidence="1">
    <location>
        <position position="1"/>
    </location>
</feature>
<reference evidence="1" key="1">
    <citation type="submission" date="2021-06" db="EMBL/GenBank/DDBJ databases">
        <authorList>
            <person name="Kallberg Y."/>
            <person name="Tangrot J."/>
            <person name="Rosling A."/>
        </authorList>
    </citation>
    <scope>NUCLEOTIDE SEQUENCE</scope>
    <source>
        <strain evidence="1">FL966</strain>
    </source>
</reference>
<dbReference type="AlphaFoldDB" id="A0A9N9IZF0"/>
<name>A0A9N9IZF0_9GLOM</name>
<proteinExistence type="predicted"/>
<sequence length="53" mass="6123">MANKKQPEWHVPISTESLPTLKIYNSLTRTKENRSAGTIVALRFMTRHILDMP</sequence>
<accession>A0A9N9IZF0</accession>
<organism evidence="1 2">
    <name type="scientific">Cetraspora pellucida</name>
    <dbReference type="NCBI Taxonomy" id="1433469"/>
    <lineage>
        <taxon>Eukaryota</taxon>
        <taxon>Fungi</taxon>
        <taxon>Fungi incertae sedis</taxon>
        <taxon>Mucoromycota</taxon>
        <taxon>Glomeromycotina</taxon>
        <taxon>Glomeromycetes</taxon>
        <taxon>Diversisporales</taxon>
        <taxon>Gigasporaceae</taxon>
        <taxon>Cetraspora</taxon>
    </lineage>
</organism>
<dbReference type="EMBL" id="CAJVQA010019339">
    <property type="protein sequence ID" value="CAG8758607.1"/>
    <property type="molecule type" value="Genomic_DNA"/>
</dbReference>
<gene>
    <name evidence="1" type="ORF">CPELLU_LOCUS15159</name>
</gene>
<evidence type="ECO:0000313" key="2">
    <source>
        <dbReference type="Proteomes" id="UP000789759"/>
    </source>
</evidence>
<dbReference type="OrthoDB" id="438179at2759"/>
<comment type="caution">
    <text evidence="1">The sequence shown here is derived from an EMBL/GenBank/DDBJ whole genome shotgun (WGS) entry which is preliminary data.</text>
</comment>